<accession>A0A6C0HJ16</accession>
<name>A0A6C0HJ16_9ZZZZ</name>
<dbReference type="AlphaFoldDB" id="A0A6C0HJ16"/>
<sequence>MNTVFGLNFFVFCIAGLFLIMYFTKELRDEGFFTEEKTVSKEVVGAKPKDAMGSIHIPPKTGEGVVMLKRNPEMELIQSNLVRRDIQSMTEGDMQREEHAPA</sequence>
<protein>
    <submittedName>
        <fullName evidence="2">Uncharacterized protein</fullName>
    </submittedName>
</protein>
<dbReference type="EMBL" id="MN739974">
    <property type="protein sequence ID" value="QHT80641.1"/>
    <property type="molecule type" value="Genomic_DNA"/>
</dbReference>
<keyword evidence="1" id="KW-0812">Transmembrane</keyword>
<reference evidence="2" key="1">
    <citation type="journal article" date="2020" name="Nature">
        <title>Giant virus diversity and host interactions through global metagenomics.</title>
        <authorList>
            <person name="Schulz F."/>
            <person name="Roux S."/>
            <person name="Paez-Espino D."/>
            <person name="Jungbluth S."/>
            <person name="Walsh D.A."/>
            <person name="Denef V.J."/>
            <person name="McMahon K.D."/>
            <person name="Konstantinidis K.T."/>
            <person name="Eloe-Fadrosh E.A."/>
            <person name="Kyrpides N.C."/>
            <person name="Woyke T."/>
        </authorList>
    </citation>
    <scope>NUCLEOTIDE SEQUENCE</scope>
    <source>
        <strain evidence="2">GVMAG-M-3300023184-121</strain>
    </source>
</reference>
<organism evidence="2">
    <name type="scientific">viral metagenome</name>
    <dbReference type="NCBI Taxonomy" id="1070528"/>
    <lineage>
        <taxon>unclassified sequences</taxon>
        <taxon>metagenomes</taxon>
        <taxon>organismal metagenomes</taxon>
    </lineage>
</organism>
<keyword evidence="1" id="KW-1133">Transmembrane helix</keyword>
<evidence type="ECO:0000256" key="1">
    <source>
        <dbReference type="SAM" id="Phobius"/>
    </source>
</evidence>
<proteinExistence type="predicted"/>
<evidence type="ECO:0000313" key="2">
    <source>
        <dbReference type="EMBL" id="QHT80641.1"/>
    </source>
</evidence>
<keyword evidence="1" id="KW-0472">Membrane</keyword>
<feature type="transmembrane region" description="Helical" evidence="1">
    <location>
        <begin position="6"/>
        <end position="24"/>
    </location>
</feature>